<keyword evidence="4 5" id="KW-0472">Membrane</keyword>
<evidence type="ECO:0000256" key="2">
    <source>
        <dbReference type="ARBA" id="ARBA00022692"/>
    </source>
</evidence>
<comment type="similarity">
    <text evidence="5">Belongs to the binding-protein-dependent transport system permease family.</text>
</comment>
<feature type="transmembrane region" description="Helical" evidence="5">
    <location>
        <begin position="649"/>
        <end position="669"/>
    </location>
</feature>
<dbReference type="STRING" id="1748243.Tel_10635"/>
<feature type="transmembrane region" description="Helical" evidence="5">
    <location>
        <begin position="718"/>
        <end position="739"/>
    </location>
</feature>
<dbReference type="GO" id="GO:0005886">
    <property type="term" value="C:plasma membrane"/>
    <property type="evidence" value="ECO:0007669"/>
    <property type="project" value="UniProtKB-SubCell"/>
</dbReference>
<gene>
    <name evidence="7" type="ORF">Tel_10635</name>
</gene>
<feature type="transmembrane region" description="Helical" evidence="5">
    <location>
        <begin position="25"/>
        <end position="58"/>
    </location>
</feature>
<keyword evidence="5" id="KW-0813">Transport</keyword>
<evidence type="ECO:0000256" key="4">
    <source>
        <dbReference type="ARBA" id="ARBA00023136"/>
    </source>
</evidence>
<dbReference type="InterPro" id="IPR035906">
    <property type="entry name" value="MetI-like_sf"/>
</dbReference>
<dbReference type="PANTHER" id="PTHR42727">
    <property type="entry name" value="PHOSPHATE TRANSPORT SYSTEM PERMEASE PROTEIN"/>
    <property type="match status" value="1"/>
</dbReference>
<keyword evidence="3 5" id="KW-1133">Transmembrane helix</keyword>
<evidence type="ECO:0000256" key="1">
    <source>
        <dbReference type="ARBA" id="ARBA00004651"/>
    </source>
</evidence>
<dbReference type="InterPro" id="IPR000515">
    <property type="entry name" value="MetI-like"/>
</dbReference>
<keyword evidence="8" id="KW-1185">Reference proteome</keyword>
<dbReference type="CDD" id="cd06261">
    <property type="entry name" value="TM_PBP2"/>
    <property type="match status" value="1"/>
</dbReference>
<name>A0A0S2TEN2_9GAMM</name>
<dbReference type="PROSITE" id="PS50928">
    <property type="entry name" value="ABC_TM1"/>
    <property type="match status" value="1"/>
</dbReference>
<dbReference type="AlphaFoldDB" id="A0A0S2TEN2"/>
<feature type="transmembrane region" description="Helical" evidence="5">
    <location>
        <begin position="518"/>
        <end position="541"/>
    </location>
</feature>
<feature type="transmembrane region" description="Helical" evidence="5">
    <location>
        <begin position="492"/>
        <end position="512"/>
    </location>
</feature>
<dbReference type="SUPFAM" id="SSF161098">
    <property type="entry name" value="MetI-like"/>
    <property type="match status" value="2"/>
</dbReference>
<dbReference type="Gene3D" id="1.10.3720.10">
    <property type="entry name" value="MetI-like"/>
    <property type="match status" value="1"/>
</dbReference>
<dbReference type="GO" id="GO:0055085">
    <property type="term" value="P:transmembrane transport"/>
    <property type="evidence" value="ECO:0007669"/>
    <property type="project" value="InterPro"/>
</dbReference>
<evidence type="ECO:0000256" key="5">
    <source>
        <dbReference type="RuleBase" id="RU363032"/>
    </source>
</evidence>
<feature type="transmembrane region" description="Helical" evidence="5">
    <location>
        <begin position="457"/>
        <end position="480"/>
    </location>
</feature>
<reference evidence="7" key="1">
    <citation type="submission" date="2015-10" db="EMBL/GenBank/DDBJ databases">
        <title>Description of Candidatus Tenderia electrophaga gen. nov, sp. nov., an Uncultivated Electroautotroph from a Biocathode Enrichment.</title>
        <authorList>
            <person name="Eddie B.J."/>
            <person name="Malanoski A.P."/>
            <person name="Wang Z."/>
            <person name="Hall R.J."/>
            <person name="Oh S.D."/>
            <person name="Heiner C."/>
            <person name="Lin B."/>
            <person name="Strycharz-Glaven S.M."/>
        </authorList>
    </citation>
    <scope>NUCLEOTIDE SEQUENCE [LARGE SCALE GENOMIC DNA]</scope>
    <source>
        <strain evidence="7">NRL1</strain>
    </source>
</reference>
<comment type="subcellular location">
    <subcellularLocation>
        <location evidence="1 5">Cell membrane</location>
        <topology evidence="1 5">Multi-pass membrane protein</topology>
    </subcellularLocation>
</comment>
<evidence type="ECO:0000256" key="3">
    <source>
        <dbReference type="ARBA" id="ARBA00022989"/>
    </source>
</evidence>
<evidence type="ECO:0000313" key="8">
    <source>
        <dbReference type="Proteomes" id="UP000055136"/>
    </source>
</evidence>
<dbReference type="KEGG" id="tee:Tel_10635"/>
<proteinExistence type="inferred from homology"/>
<dbReference type="EMBL" id="CP013099">
    <property type="protein sequence ID" value="ALP53556.1"/>
    <property type="molecule type" value="Genomic_DNA"/>
</dbReference>
<accession>A0A0S2TEN2</accession>
<feature type="domain" description="ABC transmembrane type-1" evidence="6">
    <location>
        <begin position="451"/>
        <end position="739"/>
    </location>
</feature>
<evidence type="ECO:0000259" key="6">
    <source>
        <dbReference type="PROSITE" id="PS50928"/>
    </source>
</evidence>
<protein>
    <submittedName>
        <fullName evidence="7">Phosphate ABC transporter permease</fullName>
    </submittedName>
</protein>
<organism evidence="7 8">
    <name type="scientific">Candidatus Tenderia electrophaga</name>
    <dbReference type="NCBI Taxonomy" id="1748243"/>
    <lineage>
        <taxon>Bacteria</taxon>
        <taxon>Pseudomonadati</taxon>
        <taxon>Pseudomonadota</taxon>
        <taxon>Gammaproteobacteria</taxon>
        <taxon>Candidatus Tenderiales</taxon>
        <taxon>Candidatus Tenderiaceae</taxon>
        <taxon>Candidatus Tenderia</taxon>
    </lineage>
</organism>
<dbReference type="Pfam" id="PF00528">
    <property type="entry name" value="BPD_transp_1"/>
    <property type="match status" value="1"/>
</dbReference>
<feature type="transmembrane region" description="Helical" evidence="5">
    <location>
        <begin position="553"/>
        <end position="575"/>
    </location>
</feature>
<feature type="transmembrane region" description="Helical" evidence="5">
    <location>
        <begin position="605"/>
        <end position="628"/>
    </location>
</feature>
<dbReference type="Proteomes" id="UP000055136">
    <property type="component" value="Chromosome"/>
</dbReference>
<sequence length="753" mass="82398">MATALPPVDSPASQRHRKMRRVKDLLAKYMIGVGGLGVIAAVALIFFYLVYVVFPLFLSGSLEVEARYPSPAAADSETMLLAMEEQAEIAVRFDDRGRATFFSTADGRIIDGVAAALPPGAVITSFSAADPASRIVAYGLDDGSAVVLRHNYKVSYPNNIRTITPFIDYPLGQEPIVVDEQARPLSQLAIQNAEDQAMISAVTADGELLLTDIQKEVSFLSDAVEIEVETTSITSAAAKFRFMLLDKMMDVLYLATPRGEVTAYDVNDPGAAEALETVNLLQRPAELTSFEFLTGDISILAGDSQGNVSQWFPVKNADGMPRLTHIRDFKLATAAITSLATEHARKGFLAVDRAGRLGIFHSTADQTILTEQLSDVAAQQVTIGPRANAAIVENAEDQLIFVRLHNEHPEVSWSSLWGKVWYESYDEPAYVWQSSSASSDFEPKLSLVPISFGTIKAAFYAMLFAIPLAIFGAIYTAYFMTPKMRSMVKPTIEIMEALPTVILGFLAGLWLAPLMEEYLPAMLALLLLLPLAVVGASYAWHKLPPRIHNRVSDGWLAALLIPLILLVSWLCFAINHPLEAWLFGGDTQLWLDRELGVSFDQRNSLVVGIAMGFAVIPTIFSITEDAIFGVPRHLTNGSLALGATPWQTLTRVVILTASPGIFSAVMIGFGRAVGETMIVLMATGNTPVMDFSIFQGMRTLSANIAVEMPESEVDSTHYRVLFLAALVLFMFTFFFNTIAEVVRQRLRKKYSSL</sequence>
<evidence type="ECO:0000313" key="7">
    <source>
        <dbReference type="EMBL" id="ALP53556.1"/>
    </source>
</evidence>
<dbReference type="PANTHER" id="PTHR42727:SF1">
    <property type="entry name" value="PHOSPHATE TRANSPORT SYSTEM PERMEASE"/>
    <property type="match status" value="1"/>
</dbReference>
<keyword evidence="2 5" id="KW-0812">Transmembrane</keyword>